<dbReference type="KEGG" id="ehx:EMIHUDRAFT_102945"/>
<protein>
    <submittedName>
        <fullName evidence="1">Uncharacterized protein</fullName>
    </submittedName>
</protein>
<dbReference type="Proteomes" id="UP000013827">
    <property type="component" value="Unassembled WGS sequence"/>
</dbReference>
<dbReference type="HOGENOM" id="CLU_559526_0_0_1"/>
<dbReference type="EnsemblProtists" id="EOD16357">
    <property type="protein sequence ID" value="EOD16357"/>
    <property type="gene ID" value="EMIHUDRAFT_102945"/>
</dbReference>
<keyword evidence="2" id="KW-1185">Reference proteome</keyword>
<evidence type="ECO:0000313" key="1">
    <source>
        <dbReference type="EnsemblProtists" id="EOD16357"/>
    </source>
</evidence>
<name>A0A0D3IYM2_EMIH1</name>
<evidence type="ECO:0000313" key="2">
    <source>
        <dbReference type="Proteomes" id="UP000013827"/>
    </source>
</evidence>
<reference evidence="2" key="1">
    <citation type="journal article" date="2013" name="Nature">
        <title>Pan genome of the phytoplankton Emiliania underpins its global distribution.</title>
        <authorList>
            <person name="Read B.A."/>
            <person name="Kegel J."/>
            <person name="Klute M.J."/>
            <person name="Kuo A."/>
            <person name="Lefebvre S.C."/>
            <person name="Maumus F."/>
            <person name="Mayer C."/>
            <person name="Miller J."/>
            <person name="Monier A."/>
            <person name="Salamov A."/>
            <person name="Young J."/>
            <person name="Aguilar M."/>
            <person name="Claverie J.M."/>
            <person name="Frickenhaus S."/>
            <person name="Gonzalez K."/>
            <person name="Herman E.K."/>
            <person name="Lin Y.C."/>
            <person name="Napier J."/>
            <person name="Ogata H."/>
            <person name="Sarno A.F."/>
            <person name="Shmutz J."/>
            <person name="Schroeder D."/>
            <person name="de Vargas C."/>
            <person name="Verret F."/>
            <person name="von Dassow P."/>
            <person name="Valentin K."/>
            <person name="Van de Peer Y."/>
            <person name="Wheeler G."/>
            <person name="Dacks J.B."/>
            <person name="Delwiche C.F."/>
            <person name="Dyhrman S.T."/>
            <person name="Glockner G."/>
            <person name="John U."/>
            <person name="Richards T."/>
            <person name="Worden A.Z."/>
            <person name="Zhang X."/>
            <person name="Grigoriev I.V."/>
            <person name="Allen A.E."/>
            <person name="Bidle K."/>
            <person name="Borodovsky M."/>
            <person name="Bowler C."/>
            <person name="Brownlee C."/>
            <person name="Cock J.M."/>
            <person name="Elias M."/>
            <person name="Gladyshev V.N."/>
            <person name="Groth M."/>
            <person name="Guda C."/>
            <person name="Hadaegh A."/>
            <person name="Iglesias-Rodriguez M.D."/>
            <person name="Jenkins J."/>
            <person name="Jones B.M."/>
            <person name="Lawson T."/>
            <person name="Leese F."/>
            <person name="Lindquist E."/>
            <person name="Lobanov A."/>
            <person name="Lomsadze A."/>
            <person name="Malik S.B."/>
            <person name="Marsh M.E."/>
            <person name="Mackinder L."/>
            <person name="Mock T."/>
            <person name="Mueller-Roeber B."/>
            <person name="Pagarete A."/>
            <person name="Parker M."/>
            <person name="Probert I."/>
            <person name="Quesneville H."/>
            <person name="Raines C."/>
            <person name="Rensing S.A."/>
            <person name="Riano-Pachon D.M."/>
            <person name="Richier S."/>
            <person name="Rokitta S."/>
            <person name="Shiraiwa Y."/>
            <person name="Soanes D.M."/>
            <person name="van der Giezen M."/>
            <person name="Wahlund T.M."/>
            <person name="Williams B."/>
            <person name="Wilson W."/>
            <person name="Wolfe G."/>
            <person name="Wurch L.L."/>
        </authorList>
    </citation>
    <scope>NUCLEOTIDE SEQUENCE</scope>
</reference>
<dbReference type="GeneID" id="17262517"/>
<proteinExistence type="predicted"/>
<organism evidence="1 2">
    <name type="scientific">Emiliania huxleyi (strain CCMP1516)</name>
    <dbReference type="NCBI Taxonomy" id="280463"/>
    <lineage>
        <taxon>Eukaryota</taxon>
        <taxon>Haptista</taxon>
        <taxon>Haptophyta</taxon>
        <taxon>Prymnesiophyceae</taxon>
        <taxon>Isochrysidales</taxon>
        <taxon>Noelaerhabdaceae</taxon>
        <taxon>Emiliania</taxon>
    </lineage>
</organism>
<dbReference type="AlphaFoldDB" id="A0A0D3IYM2"/>
<reference evidence="1" key="2">
    <citation type="submission" date="2024-10" db="UniProtKB">
        <authorList>
            <consortium name="EnsemblProtists"/>
        </authorList>
    </citation>
    <scope>IDENTIFICATION</scope>
</reference>
<dbReference type="RefSeq" id="XP_005768786.1">
    <property type="nucleotide sequence ID" value="XM_005768729.1"/>
</dbReference>
<accession>A0A0D3IYM2</accession>
<dbReference type="PaxDb" id="2903-EOD16357"/>
<sequence>MLRVFGRRLRLAAPPAGTPAPMVCPLDLALTGTAWARFLNELLTCGLLDAAPFSSSAALQLAIDRLDVSPAALEVKEPDLLPVGGLAAAAALAGDAAHAQRGAPRRASAAASAARPAAAARAALAPCLAPLACTPLSTLEVEGDAPWTVIAYLSGMLGPCFGQAERDRAGSQVQLGAHLLASGCISAYGLPPSANPQLLASYFKDYVLALEGALPPSLCAPNAAGPQWLEEARDAATYLRDDAGRRSVEDKRLYLLAPGAPLLFSVLSDVRRGGEARDLVFALATALLPDARMSAPTTPLATAVRRVEASLAPRQAVLAAASANGASPQSVVAALVEHAASLRPPSAVAAADTAPSRSGAYGGDGGGGLAFGSLDAEFSSAPFVDFERTILSSPCHTPDERAGIFDLALAGTLRSTLRILVNAPSAAALSRRRPCLGKLAELRPFLPEYLASAVLRLYYSSHCHRKRPRRDLWNLDAHPALLGRFLKFDLDTDWYGSPDDPGLLYFLSSVETRRIGWRNHAVDPADHFCKPWLYSS</sequence>